<proteinExistence type="predicted"/>
<evidence type="ECO:0000313" key="1">
    <source>
        <dbReference type="EMBL" id="AQT69963.1"/>
    </source>
</evidence>
<accession>A0A1U9NPV5</accession>
<gene>
    <name evidence="1" type="ORF">STSP2_03163</name>
</gene>
<protein>
    <submittedName>
        <fullName evidence="1">Uncharacterized protein</fullName>
    </submittedName>
</protein>
<dbReference type="STRING" id="1936003.STSP2_03163"/>
<sequence length="103" mass="12009">MTQEELEQQTQSLRDRLDAATDPVEINILNKLIPVNEDPNVYGFYTDVEIDGLLRLRNDYLNEQGQALFDELLENPTIYQPEDIITEIIAEVRYRLTGARIRE</sequence>
<dbReference type="RefSeq" id="WP_146663596.1">
    <property type="nucleotide sequence ID" value="NZ_CP019791.1"/>
</dbReference>
<keyword evidence="2" id="KW-1185">Reference proteome</keyword>
<reference evidence="2" key="1">
    <citation type="submission" date="2017-02" db="EMBL/GenBank/DDBJ databases">
        <title>Comparative genomics and description of representatives of a novel lineage of planctomycetes thriving in anoxic sediments.</title>
        <authorList>
            <person name="Spring S."/>
            <person name="Bunk B."/>
            <person name="Sproer C."/>
        </authorList>
    </citation>
    <scope>NUCLEOTIDE SEQUENCE [LARGE SCALE GENOMIC DNA]</scope>
    <source>
        <strain evidence="2">ST-NAGAB-D1</strain>
    </source>
</reference>
<name>A0A1U9NPV5_9BACT</name>
<dbReference type="AlphaFoldDB" id="A0A1U9NPV5"/>
<dbReference type="EMBL" id="CP019791">
    <property type="protein sequence ID" value="AQT69963.1"/>
    <property type="molecule type" value="Genomic_DNA"/>
</dbReference>
<dbReference type="Proteomes" id="UP000189674">
    <property type="component" value="Chromosome"/>
</dbReference>
<evidence type="ECO:0000313" key="2">
    <source>
        <dbReference type="Proteomes" id="UP000189674"/>
    </source>
</evidence>
<organism evidence="1 2">
    <name type="scientific">Anaerohalosphaera lusitana</name>
    <dbReference type="NCBI Taxonomy" id="1936003"/>
    <lineage>
        <taxon>Bacteria</taxon>
        <taxon>Pseudomonadati</taxon>
        <taxon>Planctomycetota</taxon>
        <taxon>Phycisphaerae</taxon>
        <taxon>Sedimentisphaerales</taxon>
        <taxon>Anaerohalosphaeraceae</taxon>
        <taxon>Anaerohalosphaera</taxon>
    </lineage>
</organism>
<dbReference type="KEGG" id="alus:STSP2_03163"/>